<dbReference type="VEuPathDB" id="ToxoDB:CSUI_009238"/>
<dbReference type="AlphaFoldDB" id="A0A2C6KKM9"/>
<protein>
    <submittedName>
        <fullName evidence="1">Uncharacterized protein</fullName>
    </submittedName>
</protein>
<dbReference type="EMBL" id="MIGC01005441">
    <property type="protein sequence ID" value="PHJ16943.1"/>
    <property type="molecule type" value="Genomic_DNA"/>
</dbReference>
<evidence type="ECO:0000313" key="1">
    <source>
        <dbReference type="EMBL" id="PHJ16943.1"/>
    </source>
</evidence>
<evidence type="ECO:0000313" key="2">
    <source>
        <dbReference type="Proteomes" id="UP000221165"/>
    </source>
</evidence>
<organism evidence="1 2">
    <name type="scientific">Cystoisospora suis</name>
    <dbReference type="NCBI Taxonomy" id="483139"/>
    <lineage>
        <taxon>Eukaryota</taxon>
        <taxon>Sar</taxon>
        <taxon>Alveolata</taxon>
        <taxon>Apicomplexa</taxon>
        <taxon>Conoidasida</taxon>
        <taxon>Coccidia</taxon>
        <taxon>Eucoccidiorida</taxon>
        <taxon>Eimeriorina</taxon>
        <taxon>Sarcocystidae</taxon>
        <taxon>Cystoisospora</taxon>
    </lineage>
</organism>
<reference evidence="1 2" key="1">
    <citation type="journal article" date="2017" name="Int. J. Parasitol.">
        <title>The genome of the protozoan parasite Cystoisospora suis and a reverse vaccinology approach to identify vaccine candidates.</title>
        <authorList>
            <person name="Palmieri N."/>
            <person name="Shrestha A."/>
            <person name="Ruttkowski B."/>
            <person name="Beck T."/>
            <person name="Vogl C."/>
            <person name="Tomley F."/>
            <person name="Blake D.P."/>
            <person name="Joachim A."/>
        </authorList>
    </citation>
    <scope>NUCLEOTIDE SEQUENCE [LARGE SCALE GENOMIC DNA]</scope>
    <source>
        <strain evidence="1 2">Wien I</strain>
    </source>
</reference>
<sequence length="33" mass="3509">MNGARNLSPGTLWVICRVWLGGLSPISQSAARP</sequence>
<gene>
    <name evidence="1" type="ORF">CSUI_009238</name>
</gene>
<dbReference type="Proteomes" id="UP000221165">
    <property type="component" value="Unassembled WGS sequence"/>
</dbReference>
<name>A0A2C6KKM9_9APIC</name>
<keyword evidence="2" id="KW-1185">Reference proteome</keyword>
<proteinExistence type="predicted"/>
<dbReference type="RefSeq" id="XP_067918668.1">
    <property type="nucleotide sequence ID" value="XM_068069354.1"/>
</dbReference>
<accession>A0A2C6KKM9</accession>
<comment type="caution">
    <text evidence="1">The sequence shown here is derived from an EMBL/GenBank/DDBJ whole genome shotgun (WGS) entry which is preliminary data.</text>
</comment>
<dbReference type="GeneID" id="94432565"/>